<keyword evidence="2" id="KW-1185">Reference proteome</keyword>
<evidence type="ECO:0000313" key="2">
    <source>
        <dbReference type="Proteomes" id="UP000515563"/>
    </source>
</evidence>
<sequence>MSDRLSPSEWTVPEARRMVAQLRQVAGNELEYDGIELFSALCDYLDQLSGGAGFDRLEAGAELDSLARLVQRTRGRTRTGAVALDDHGVPIDLAGADADPLYDTLVRLDQPVNAAVTLAAGRRLAAELASTDGWPGEVGRALQGLYTYLDQLYGGPGTFTELLTPEERALIAAGAAGR</sequence>
<dbReference type="Proteomes" id="UP000515563">
    <property type="component" value="Chromosome"/>
</dbReference>
<dbReference type="RefSeq" id="WP_185444926.1">
    <property type="nucleotide sequence ID" value="NZ_CP043661.1"/>
</dbReference>
<name>A0A7G6X8F2_9ACTN</name>
<dbReference type="EMBL" id="CP043661">
    <property type="protein sequence ID" value="QNE22517.1"/>
    <property type="molecule type" value="Genomic_DNA"/>
</dbReference>
<evidence type="ECO:0000313" key="1">
    <source>
        <dbReference type="EMBL" id="QNE22517.1"/>
    </source>
</evidence>
<reference evidence="1 2" key="2">
    <citation type="journal article" date="2020" name="Microbiol. Resour. Announc.">
        <title>Antarctic desert soil bacteria exhibit high novel natural product potential, evaluated through long-read genome sequencing and comparative genomics.</title>
        <authorList>
            <person name="Benaud N."/>
            <person name="Edwards R.J."/>
            <person name="Amos T.G."/>
            <person name="D'Agostino P.M."/>
            <person name="Gutierrez-Chavez C."/>
            <person name="Montgomery K."/>
            <person name="Nicetic I."/>
            <person name="Ferrari B.C."/>
        </authorList>
    </citation>
    <scope>NUCLEOTIDE SEQUENCE [LARGE SCALE GENOMIC DNA]</scope>
    <source>
        <strain evidence="1 2">SPB151</strain>
    </source>
</reference>
<dbReference type="KEGG" id="kqi:F1D05_37225"/>
<protein>
    <submittedName>
        <fullName evidence="1">Uncharacterized protein</fullName>
    </submittedName>
</protein>
<dbReference type="AlphaFoldDB" id="A0A7G6X8F2"/>
<accession>A0A7G6X8F2</accession>
<gene>
    <name evidence="1" type="ORF">F1D05_37225</name>
</gene>
<reference evidence="2" key="1">
    <citation type="submission" date="2019-09" db="EMBL/GenBank/DDBJ databases">
        <title>Antimicrobial potential of Antarctic Bacteria.</title>
        <authorList>
            <person name="Benaud N."/>
            <person name="Edwards R.J."/>
            <person name="Ferrari B.C."/>
        </authorList>
    </citation>
    <scope>NUCLEOTIDE SEQUENCE [LARGE SCALE GENOMIC DNA]</scope>
    <source>
        <strain evidence="2">SPB151</strain>
    </source>
</reference>
<proteinExistence type="predicted"/>
<organism evidence="1 2">
    <name type="scientific">Kribbella qitaiheensis</name>
    <dbReference type="NCBI Taxonomy" id="1544730"/>
    <lineage>
        <taxon>Bacteria</taxon>
        <taxon>Bacillati</taxon>
        <taxon>Actinomycetota</taxon>
        <taxon>Actinomycetes</taxon>
        <taxon>Propionibacteriales</taxon>
        <taxon>Kribbellaceae</taxon>
        <taxon>Kribbella</taxon>
    </lineage>
</organism>